<proteinExistence type="predicted"/>
<evidence type="ECO:0000313" key="3">
    <source>
        <dbReference type="EMBL" id="MFC3196391.1"/>
    </source>
</evidence>
<sequence length="94" mass="10406">MTESTITIIGWLGFIFCTVAYLLLNLKLLRFDGVLYQLLNAIGGLGLVVSAFYFADAPNLAANGMWVLIALFGVLRYARRVSVSRRGHRVSDPQ</sequence>
<reference evidence="4" key="1">
    <citation type="journal article" date="2019" name="Int. J. Syst. Evol. Microbiol.">
        <title>The Global Catalogue of Microorganisms (GCM) 10K type strain sequencing project: providing services to taxonomists for standard genome sequencing and annotation.</title>
        <authorList>
            <consortium name="The Broad Institute Genomics Platform"/>
            <consortium name="The Broad Institute Genome Sequencing Center for Infectious Disease"/>
            <person name="Wu L."/>
            <person name="Ma J."/>
        </authorList>
    </citation>
    <scope>NUCLEOTIDE SEQUENCE [LARGE SCALE GENOMIC DNA]</scope>
    <source>
        <strain evidence="4">KCTC 52416</strain>
    </source>
</reference>
<evidence type="ECO:0000256" key="1">
    <source>
        <dbReference type="SAM" id="Phobius"/>
    </source>
</evidence>
<gene>
    <name evidence="3" type="ORF">ACFOET_02070</name>
</gene>
<feature type="domain" description="CBU-0592-like" evidence="2">
    <location>
        <begin position="7"/>
        <end position="80"/>
    </location>
</feature>
<keyword evidence="4" id="KW-1185">Reference proteome</keyword>
<evidence type="ECO:0000313" key="4">
    <source>
        <dbReference type="Proteomes" id="UP001595526"/>
    </source>
</evidence>
<evidence type="ECO:0000259" key="2">
    <source>
        <dbReference type="Pfam" id="PF26604"/>
    </source>
</evidence>
<dbReference type="InterPro" id="IPR058058">
    <property type="entry name" value="CBU_0592-like"/>
</dbReference>
<keyword evidence="1" id="KW-0472">Membrane</keyword>
<name>A0ABV7JI29_9SPHI</name>
<accession>A0ABV7JI29</accession>
<feature type="transmembrane region" description="Helical" evidence="1">
    <location>
        <begin position="36"/>
        <end position="54"/>
    </location>
</feature>
<feature type="transmembrane region" description="Helical" evidence="1">
    <location>
        <begin position="60"/>
        <end position="78"/>
    </location>
</feature>
<dbReference type="Pfam" id="PF26604">
    <property type="entry name" value="CBU_0592"/>
    <property type="match status" value="1"/>
</dbReference>
<protein>
    <recommendedName>
        <fullName evidence="2">CBU-0592-like domain-containing protein</fullName>
    </recommendedName>
</protein>
<dbReference type="Proteomes" id="UP001595526">
    <property type="component" value="Unassembled WGS sequence"/>
</dbReference>
<feature type="transmembrane region" description="Helical" evidence="1">
    <location>
        <begin position="6"/>
        <end position="24"/>
    </location>
</feature>
<dbReference type="EMBL" id="JBHRTA010000008">
    <property type="protein sequence ID" value="MFC3196391.1"/>
    <property type="molecule type" value="Genomic_DNA"/>
</dbReference>
<comment type="caution">
    <text evidence="3">The sequence shown here is derived from an EMBL/GenBank/DDBJ whole genome shotgun (WGS) entry which is preliminary data.</text>
</comment>
<keyword evidence="1" id="KW-1133">Transmembrane helix</keyword>
<keyword evidence="1" id="KW-0812">Transmembrane</keyword>
<dbReference type="NCBIfam" id="NF047864">
    <property type="entry name" value="CBU_0592_membra"/>
    <property type="match status" value="1"/>
</dbReference>
<dbReference type="RefSeq" id="WP_379019056.1">
    <property type="nucleotide sequence ID" value="NZ_JBHRTA010000008.1"/>
</dbReference>
<organism evidence="3 4">
    <name type="scientific">Parapedobacter deserti</name>
    <dbReference type="NCBI Taxonomy" id="1912957"/>
    <lineage>
        <taxon>Bacteria</taxon>
        <taxon>Pseudomonadati</taxon>
        <taxon>Bacteroidota</taxon>
        <taxon>Sphingobacteriia</taxon>
        <taxon>Sphingobacteriales</taxon>
        <taxon>Sphingobacteriaceae</taxon>
        <taxon>Parapedobacter</taxon>
    </lineage>
</organism>